<dbReference type="PROSITE" id="PS51186">
    <property type="entry name" value="GNAT"/>
    <property type="match status" value="1"/>
</dbReference>
<proteinExistence type="predicted"/>
<keyword evidence="2" id="KW-0012">Acyltransferase</keyword>
<dbReference type="SUPFAM" id="SSF55729">
    <property type="entry name" value="Acyl-CoA N-acyltransferases (Nat)"/>
    <property type="match status" value="1"/>
</dbReference>
<dbReference type="EMBL" id="BMZE01000002">
    <property type="protein sequence ID" value="GHA24674.1"/>
    <property type="molecule type" value="Genomic_DNA"/>
</dbReference>
<dbReference type="InterPro" id="IPR000182">
    <property type="entry name" value="GNAT_dom"/>
</dbReference>
<reference evidence="4" key="1">
    <citation type="journal article" date="2014" name="Int. J. Syst. Evol. Microbiol.">
        <title>Complete genome sequence of Corynebacterium casei LMG S-19264T (=DSM 44701T), isolated from a smear-ripened cheese.</title>
        <authorList>
            <consortium name="US DOE Joint Genome Institute (JGI-PGF)"/>
            <person name="Walter F."/>
            <person name="Albersmeier A."/>
            <person name="Kalinowski J."/>
            <person name="Ruckert C."/>
        </authorList>
    </citation>
    <scope>NUCLEOTIDE SEQUENCE</scope>
    <source>
        <strain evidence="4">KCTC 32437</strain>
    </source>
</reference>
<evidence type="ECO:0000313" key="4">
    <source>
        <dbReference type="EMBL" id="GHA24674.1"/>
    </source>
</evidence>
<dbReference type="RefSeq" id="WP_189425581.1">
    <property type="nucleotide sequence ID" value="NZ_BMZE01000002.1"/>
</dbReference>
<dbReference type="InterPro" id="IPR016181">
    <property type="entry name" value="Acyl_CoA_acyltransferase"/>
</dbReference>
<sequence length="146" mass="16169">MATIRETLAPSAGEIDVLRQIIRTANSAVRSEPDGYQPVGFMLPDAETGETIGGLNGHAGYDWLFVQYLAVPPELRGQGVGSALLQRAEQWARERGLIGIWLDTFAFGAPDFYRRHGFSEFATIEGFPKGSRRHYFLKRLNTVASP</sequence>
<dbReference type="InterPro" id="IPR050832">
    <property type="entry name" value="Bact_Acetyltransf"/>
</dbReference>
<dbReference type="PANTHER" id="PTHR43877">
    <property type="entry name" value="AMINOALKYLPHOSPHONATE N-ACETYLTRANSFERASE-RELATED-RELATED"/>
    <property type="match status" value="1"/>
</dbReference>
<reference evidence="4" key="2">
    <citation type="submission" date="2020-09" db="EMBL/GenBank/DDBJ databases">
        <authorList>
            <person name="Sun Q."/>
            <person name="Kim S."/>
        </authorList>
    </citation>
    <scope>NUCLEOTIDE SEQUENCE</scope>
    <source>
        <strain evidence="4">KCTC 32437</strain>
    </source>
</reference>
<keyword evidence="5" id="KW-1185">Reference proteome</keyword>
<gene>
    <name evidence="4" type="ORF">GCM10007989_20420</name>
</gene>
<dbReference type="AlphaFoldDB" id="A0A918S5C6"/>
<evidence type="ECO:0000256" key="1">
    <source>
        <dbReference type="ARBA" id="ARBA00022679"/>
    </source>
</evidence>
<dbReference type="GO" id="GO:0016747">
    <property type="term" value="F:acyltransferase activity, transferring groups other than amino-acyl groups"/>
    <property type="evidence" value="ECO:0007669"/>
    <property type="project" value="InterPro"/>
</dbReference>
<evidence type="ECO:0000256" key="2">
    <source>
        <dbReference type="ARBA" id="ARBA00023315"/>
    </source>
</evidence>
<dbReference type="Gene3D" id="3.40.630.30">
    <property type="match status" value="1"/>
</dbReference>
<dbReference type="CDD" id="cd04301">
    <property type="entry name" value="NAT_SF"/>
    <property type="match status" value="1"/>
</dbReference>
<accession>A0A918S5C6</accession>
<protein>
    <recommendedName>
        <fullName evidence="3">N-acetyltransferase domain-containing protein</fullName>
    </recommendedName>
</protein>
<organism evidence="4 5">
    <name type="scientific">Devosia pacifica</name>
    <dbReference type="NCBI Taxonomy" id="1335967"/>
    <lineage>
        <taxon>Bacteria</taxon>
        <taxon>Pseudomonadati</taxon>
        <taxon>Pseudomonadota</taxon>
        <taxon>Alphaproteobacteria</taxon>
        <taxon>Hyphomicrobiales</taxon>
        <taxon>Devosiaceae</taxon>
        <taxon>Devosia</taxon>
    </lineage>
</organism>
<dbReference type="Proteomes" id="UP000646579">
    <property type="component" value="Unassembled WGS sequence"/>
</dbReference>
<evidence type="ECO:0000313" key="5">
    <source>
        <dbReference type="Proteomes" id="UP000646579"/>
    </source>
</evidence>
<feature type="domain" description="N-acetyltransferase" evidence="3">
    <location>
        <begin position="1"/>
        <end position="142"/>
    </location>
</feature>
<name>A0A918S5C6_9HYPH</name>
<comment type="caution">
    <text evidence="4">The sequence shown here is derived from an EMBL/GenBank/DDBJ whole genome shotgun (WGS) entry which is preliminary data.</text>
</comment>
<evidence type="ECO:0000259" key="3">
    <source>
        <dbReference type="PROSITE" id="PS51186"/>
    </source>
</evidence>
<keyword evidence="1" id="KW-0808">Transferase</keyword>
<dbReference type="Pfam" id="PF00583">
    <property type="entry name" value="Acetyltransf_1"/>
    <property type="match status" value="1"/>
</dbReference>